<organism evidence="2 3">
    <name type="scientific">Robertkochia marina</name>
    <dbReference type="NCBI Taxonomy" id="1227945"/>
    <lineage>
        <taxon>Bacteria</taxon>
        <taxon>Pseudomonadati</taxon>
        <taxon>Bacteroidota</taxon>
        <taxon>Flavobacteriia</taxon>
        <taxon>Flavobacteriales</taxon>
        <taxon>Flavobacteriaceae</taxon>
        <taxon>Robertkochia</taxon>
    </lineage>
</organism>
<dbReference type="OrthoDB" id="789771at2"/>
<dbReference type="PROSITE" id="PS50853">
    <property type="entry name" value="FN3"/>
    <property type="match status" value="1"/>
</dbReference>
<dbReference type="SUPFAM" id="SSF49265">
    <property type="entry name" value="Fibronectin type III"/>
    <property type="match status" value="1"/>
</dbReference>
<sequence>MKIRWFIVMICCFTILTGCSKEEIPEIEEEVIRVPSKAELVFPENNTTCFIADASTDSLSTFEMSWKQAANTHAYDLRIENMIDQSEVVYNDITDNAYSITLKRGLPYSWSVTSKSNDTTETATSETWSFYLAAEGNTNYAPFPPTLLSPGMGVLVSSSTGKATLSWQTEDPDGDEITYSLYIGTSETLESPPEEYQNLTVTELEVPIEPETVYYWKVKATDGENSSFSQTGAFRTD</sequence>
<dbReference type="InterPro" id="IPR003961">
    <property type="entry name" value="FN3_dom"/>
</dbReference>
<dbReference type="PROSITE" id="PS51257">
    <property type="entry name" value="PROKAR_LIPOPROTEIN"/>
    <property type="match status" value="1"/>
</dbReference>
<reference evidence="2 3" key="1">
    <citation type="submission" date="2019-04" db="EMBL/GenBank/DDBJ databases">
        <title>Draft genome sequence of Robertkochia marina CC-AMO-30D.</title>
        <authorList>
            <person name="Hameed A."/>
            <person name="Lin S.-Y."/>
            <person name="Shahina M."/>
            <person name="Lai W.-A."/>
            <person name="Young C.-C."/>
        </authorList>
    </citation>
    <scope>NUCLEOTIDE SEQUENCE [LARGE SCALE GENOMIC DNA]</scope>
    <source>
        <strain evidence="2 3">CC-AMO-30D</strain>
    </source>
</reference>
<evidence type="ECO:0000259" key="1">
    <source>
        <dbReference type="PROSITE" id="PS50853"/>
    </source>
</evidence>
<dbReference type="Proteomes" id="UP000305939">
    <property type="component" value="Unassembled WGS sequence"/>
</dbReference>
<dbReference type="RefSeq" id="WP_136335939.1">
    <property type="nucleotide sequence ID" value="NZ_QXMP01000020.1"/>
</dbReference>
<gene>
    <name evidence="2" type="ORF">E7Z59_08755</name>
</gene>
<keyword evidence="3" id="KW-1185">Reference proteome</keyword>
<proteinExistence type="predicted"/>
<evidence type="ECO:0000313" key="3">
    <source>
        <dbReference type="Proteomes" id="UP000305939"/>
    </source>
</evidence>
<dbReference type="AlphaFoldDB" id="A0A4S3M034"/>
<comment type="caution">
    <text evidence="2">The sequence shown here is derived from an EMBL/GenBank/DDBJ whole genome shotgun (WGS) entry which is preliminary data.</text>
</comment>
<dbReference type="InterPro" id="IPR036116">
    <property type="entry name" value="FN3_sf"/>
</dbReference>
<protein>
    <recommendedName>
        <fullName evidence="1">Fibronectin type-III domain-containing protein</fullName>
    </recommendedName>
</protein>
<name>A0A4S3M034_9FLAO</name>
<dbReference type="EMBL" id="SSMC01000002">
    <property type="protein sequence ID" value="THD67734.1"/>
    <property type="molecule type" value="Genomic_DNA"/>
</dbReference>
<accession>A0A4S3M034</accession>
<dbReference type="Gene3D" id="2.60.40.10">
    <property type="entry name" value="Immunoglobulins"/>
    <property type="match status" value="2"/>
</dbReference>
<feature type="domain" description="Fibronectin type-III" evidence="1">
    <location>
        <begin position="144"/>
        <end position="237"/>
    </location>
</feature>
<dbReference type="InterPro" id="IPR013783">
    <property type="entry name" value="Ig-like_fold"/>
</dbReference>
<evidence type="ECO:0000313" key="2">
    <source>
        <dbReference type="EMBL" id="THD67734.1"/>
    </source>
</evidence>